<dbReference type="AlphaFoldDB" id="A0A1I5EWV5"/>
<evidence type="ECO:0000256" key="1">
    <source>
        <dbReference type="SAM" id="MobiDB-lite"/>
    </source>
</evidence>
<name>A0A1I5EWV5_9ACTN</name>
<gene>
    <name evidence="2" type="ORF">SAMN04489713_104307</name>
</gene>
<reference evidence="2 3" key="1">
    <citation type="submission" date="2016-10" db="EMBL/GenBank/DDBJ databases">
        <authorList>
            <person name="de Groot N.N."/>
        </authorList>
    </citation>
    <scope>NUCLEOTIDE SEQUENCE [LARGE SCALE GENOMIC DNA]</scope>
    <source>
        <strain evidence="2 3">DSM 43067</strain>
    </source>
</reference>
<dbReference type="RefSeq" id="WP_075021119.1">
    <property type="nucleotide sequence ID" value="NZ_FOVH01000004.1"/>
</dbReference>
<dbReference type="STRING" id="1993.SAMN04489713_104307"/>
<proteinExistence type="predicted"/>
<evidence type="ECO:0000313" key="2">
    <source>
        <dbReference type="EMBL" id="SFO15511.1"/>
    </source>
</evidence>
<keyword evidence="3" id="KW-1185">Reference proteome</keyword>
<evidence type="ECO:0000313" key="3">
    <source>
        <dbReference type="Proteomes" id="UP000183413"/>
    </source>
</evidence>
<accession>A0A1I5EWV5</accession>
<organism evidence="2 3">
    <name type="scientific">Actinomadura madurae</name>
    <dbReference type="NCBI Taxonomy" id="1993"/>
    <lineage>
        <taxon>Bacteria</taxon>
        <taxon>Bacillati</taxon>
        <taxon>Actinomycetota</taxon>
        <taxon>Actinomycetes</taxon>
        <taxon>Streptosporangiales</taxon>
        <taxon>Thermomonosporaceae</taxon>
        <taxon>Actinomadura</taxon>
    </lineage>
</organism>
<dbReference type="EMBL" id="FOVH01000004">
    <property type="protein sequence ID" value="SFO15511.1"/>
    <property type="molecule type" value="Genomic_DNA"/>
</dbReference>
<dbReference type="Proteomes" id="UP000183413">
    <property type="component" value="Unassembled WGS sequence"/>
</dbReference>
<feature type="region of interest" description="Disordered" evidence="1">
    <location>
        <begin position="136"/>
        <end position="155"/>
    </location>
</feature>
<protein>
    <submittedName>
        <fullName evidence="2">Uncharacterized protein</fullName>
    </submittedName>
</protein>
<dbReference type="InParanoid" id="A0A1I5EWV5"/>
<sequence length="316" mass="34219">MSSETAKALVPLNRDDDPDDCVWLSQSSTGAHKKVLTVKADELDTARNMPATSAYDTAFTTLHPPAERVDGLGEQAISRYSRVAKGGRGEYVFTARGRFYAIVYEGHEHGQTLPKQTALAGARRAAIEVARKLGLPAEPTPHKQENPRGPAPLHQVPPACRLVSAETLGKVVRDGRNLGLWDEDPLLTGFRDVHATACRWKADKTVEAKLQTADLIVEVASVFDYWPGAGYQAASHGYAGLHHRSRETLKGFRPLAGLGEQAFGGRLEDYAHVGFRMRNVVVLIAYNAPSLPSGSGDADLAGAYTVARDVTRTLQP</sequence>